<reference evidence="1 2" key="1">
    <citation type="submission" date="2024-06" db="EMBL/GenBank/DDBJ databases">
        <title>Draft genome sequence of Geodermatophilus badlandi, a novel member of the Geodermatophilaceae isolated from badland sedimentary rocks in the Red desert, Wyoming, USA.</title>
        <authorList>
            <person name="Ben Tekaya S."/>
            <person name="Nouioui I."/>
            <person name="Flores G.M."/>
            <person name="Shaal M.N."/>
            <person name="Bredoire F."/>
            <person name="Basile F."/>
            <person name="Van Diepen L."/>
            <person name="Ward N.L."/>
        </authorList>
    </citation>
    <scope>NUCLEOTIDE SEQUENCE [LARGE SCALE GENOMIC DNA]</scope>
    <source>
        <strain evidence="1 2">WL48A</strain>
    </source>
</reference>
<evidence type="ECO:0000313" key="2">
    <source>
        <dbReference type="Proteomes" id="UP001560045"/>
    </source>
</evidence>
<dbReference type="Proteomes" id="UP001560045">
    <property type="component" value="Unassembled WGS sequence"/>
</dbReference>
<accession>A0ABV3XAT0</accession>
<organism evidence="1 2">
    <name type="scientific">Geodermatophilus maliterrae</name>
    <dbReference type="NCBI Taxonomy" id="3162531"/>
    <lineage>
        <taxon>Bacteria</taxon>
        <taxon>Bacillati</taxon>
        <taxon>Actinomycetota</taxon>
        <taxon>Actinomycetes</taxon>
        <taxon>Geodermatophilales</taxon>
        <taxon>Geodermatophilaceae</taxon>
        <taxon>Geodermatophilus</taxon>
    </lineage>
</organism>
<gene>
    <name evidence="1" type="ORF">ABQ292_01095</name>
</gene>
<protein>
    <submittedName>
        <fullName evidence="1">Uncharacterized protein</fullName>
    </submittedName>
</protein>
<name>A0ABV3XAT0_9ACTN</name>
<comment type="caution">
    <text evidence="1">The sequence shown here is derived from an EMBL/GenBank/DDBJ whole genome shotgun (WGS) entry which is preliminary data.</text>
</comment>
<dbReference type="RefSeq" id="WP_369202355.1">
    <property type="nucleotide sequence ID" value="NZ_JBFNXQ010000002.1"/>
</dbReference>
<evidence type="ECO:0000313" key="1">
    <source>
        <dbReference type="EMBL" id="MEX5716960.1"/>
    </source>
</evidence>
<proteinExistence type="predicted"/>
<sequence length="125" mass="13019">MDEDVAEATSPDPAGKLSPRVVERLAAVDGRSPLEVVVEMQPVAVPSTGSRASRVEAVKAGFERELAGVAERIAAVGGQVLETAWINQTVRSSIPAAELVRVAEDDAVAAIDLPRPLEPDAGLPD</sequence>
<keyword evidence="2" id="KW-1185">Reference proteome</keyword>
<dbReference type="EMBL" id="JBFNXQ010000002">
    <property type="protein sequence ID" value="MEX5716960.1"/>
    <property type="molecule type" value="Genomic_DNA"/>
</dbReference>